<feature type="domain" description="Peptidase M14" evidence="9">
    <location>
        <begin position="38"/>
        <end position="358"/>
    </location>
</feature>
<comment type="cofactor">
    <cofactor evidence="1">
        <name>Zn(2+)</name>
        <dbReference type="ChEBI" id="CHEBI:29105"/>
    </cofactor>
</comment>
<evidence type="ECO:0000313" key="10">
    <source>
        <dbReference type="EMBL" id="AZQ64221.1"/>
    </source>
</evidence>
<dbReference type="Pfam" id="PF00246">
    <property type="entry name" value="Peptidase_M14"/>
    <property type="match status" value="1"/>
</dbReference>
<feature type="signal peptide" evidence="8">
    <location>
        <begin position="1"/>
        <end position="22"/>
    </location>
</feature>
<dbReference type="GO" id="GO:0005615">
    <property type="term" value="C:extracellular space"/>
    <property type="evidence" value="ECO:0007669"/>
    <property type="project" value="TreeGrafter"/>
</dbReference>
<dbReference type="RefSeq" id="WP_126617693.1">
    <property type="nucleotide sequence ID" value="NZ_CP034562.1"/>
</dbReference>
<dbReference type="PANTHER" id="PTHR11705">
    <property type="entry name" value="PROTEASE FAMILY M14 CARBOXYPEPTIDASE A,B"/>
    <property type="match status" value="1"/>
</dbReference>
<dbReference type="AlphaFoldDB" id="A0A3Q9FRE2"/>
<evidence type="ECO:0000256" key="3">
    <source>
        <dbReference type="ARBA" id="ARBA00022670"/>
    </source>
</evidence>
<dbReference type="EMBL" id="CP034562">
    <property type="protein sequence ID" value="AZQ64221.1"/>
    <property type="molecule type" value="Genomic_DNA"/>
</dbReference>
<dbReference type="OrthoDB" id="9758209at2"/>
<dbReference type="PANTHER" id="PTHR11705:SF143">
    <property type="entry name" value="SLL0236 PROTEIN"/>
    <property type="match status" value="1"/>
</dbReference>
<feature type="chain" id="PRO_5018733728" description="Peptidase M14 domain-containing protein" evidence="8">
    <location>
        <begin position="23"/>
        <end position="821"/>
    </location>
</feature>
<dbReference type="GO" id="GO:0008270">
    <property type="term" value="F:zinc ion binding"/>
    <property type="evidence" value="ECO:0007669"/>
    <property type="project" value="InterPro"/>
</dbReference>
<comment type="caution">
    <text evidence="7">Lacks conserved residue(s) required for the propagation of feature annotation.</text>
</comment>
<dbReference type="KEGG" id="fll:EI427_18905"/>
<evidence type="ECO:0000256" key="6">
    <source>
        <dbReference type="ARBA" id="ARBA00023049"/>
    </source>
</evidence>
<dbReference type="GO" id="GO:0004181">
    <property type="term" value="F:metallocarboxypeptidase activity"/>
    <property type="evidence" value="ECO:0007669"/>
    <property type="project" value="InterPro"/>
</dbReference>
<keyword evidence="5" id="KW-0862">Zinc</keyword>
<keyword evidence="11" id="KW-1185">Reference proteome</keyword>
<dbReference type="SUPFAM" id="SSF53187">
    <property type="entry name" value="Zn-dependent exopeptidases"/>
    <property type="match status" value="1"/>
</dbReference>
<evidence type="ECO:0000256" key="7">
    <source>
        <dbReference type="PROSITE-ProRule" id="PRU01379"/>
    </source>
</evidence>
<name>A0A3Q9FRE2_9BACT</name>
<evidence type="ECO:0000256" key="4">
    <source>
        <dbReference type="ARBA" id="ARBA00022801"/>
    </source>
</evidence>
<protein>
    <recommendedName>
        <fullName evidence="9">Peptidase M14 domain-containing protein</fullName>
    </recommendedName>
</protein>
<evidence type="ECO:0000256" key="8">
    <source>
        <dbReference type="SAM" id="SignalP"/>
    </source>
</evidence>
<organism evidence="10 11">
    <name type="scientific">Flammeovirga pectinis</name>
    <dbReference type="NCBI Taxonomy" id="2494373"/>
    <lineage>
        <taxon>Bacteria</taxon>
        <taxon>Pseudomonadati</taxon>
        <taxon>Bacteroidota</taxon>
        <taxon>Cytophagia</taxon>
        <taxon>Cytophagales</taxon>
        <taxon>Flammeovirgaceae</taxon>
        <taxon>Flammeovirga</taxon>
    </lineage>
</organism>
<dbReference type="Gene3D" id="3.40.630.10">
    <property type="entry name" value="Zn peptidases"/>
    <property type="match status" value="1"/>
</dbReference>
<accession>A0A3Q9FRE2</accession>
<evidence type="ECO:0000256" key="2">
    <source>
        <dbReference type="ARBA" id="ARBA00005988"/>
    </source>
</evidence>
<dbReference type="PROSITE" id="PS52035">
    <property type="entry name" value="PEPTIDASE_M14"/>
    <property type="match status" value="1"/>
</dbReference>
<dbReference type="Proteomes" id="UP000267268">
    <property type="component" value="Chromosome 1"/>
</dbReference>
<sequence length="821" mass="93870">MPRLLFLIQLICCSILASPIFSQEIKSPSEYLGYSLGTKFTYHHKIIDYCKEVSLKSQSIKLFNYGESSEGRELIALAFSSPKNIERLEEIRISNLQRAGFLAGEPKVDIPIVWLGYNVHGNEASGSEVALKVLYELVSSVEDSTEFSQIFDNIVVIIDPCMNPDGRDRYVTSYNQKQGVFINSDPNDWTHIESWPSGRYNHYIFDLNRDWAWLTQKETQERTKFYRTWMPEVYVDFHEMMPQYSYFFGPPAEPINTAITDWQREYQKIASKEYIKVFKERDWSYFTEEVFDLLYPSYGDSWTCLNGAVGFTFEQGGHGVAGLSLKRTKRSQELTLNDRIEKHFETTLMTLITASKYKNQLLKEYKNYFDYKKNKNDVTYIIKVDKDRSRVNTLLHLLQKHQIEFSQSMNSFEIEGYRYSTKNVETQFIKKGDIVLTNNQTMGRALDVLFSPKVIYNDSLTYDLTSWALPYAYNLDVIKTEKKISIPTSKYNLNIQSSNNAITDTSVYVIPWSSLNQVRFVSTLMNENINLGYLKNDTTLNGEYFDKGSIIISEVSLLSSGKASLFSLLKDKYQAEVKIQNSMQLLECSEFISPLKITVVSGEETNATDFGGIWFYFDQIIGYPINIIQSNRLSVSKLEKADIVIVGDGNYSSSTKNIIYNYVKGGGKAILFENAINIFADNKVSELYALKEEANLFNTKDKNTSKLRTSLTNKAVGAIIKVQVDKQNNISNGGMDSYYSLKQNSITLPKMENTLAYIPNNPLMSGFIGDILIKDLPGKSMIASENIGNGEVIYFVESPVFRGFWNSGMQIFSNSIFFSTE</sequence>
<gene>
    <name evidence="10" type="ORF">EI427_18905</name>
</gene>
<proteinExistence type="inferred from homology"/>
<dbReference type="InterPro" id="IPR000834">
    <property type="entry name" value="Peptidase_M14"/>
</dbReference>
<dbReference type="GO" id="GO:0006508">
    <property type="term" value="P:proteolysis"/>
    <property type="evidence" value="ECO:0007669"/>
    <property type="project" value="UniProtKB-KW"/>
</dbReference>
<keyword evidence="8" id="KW-0732">Signal</keyword>
<keyword evidence="3" id="KW-0645">Protease</keyword>
<reference evidence="10 11" key="1">
    <citation type="submission" date="2018-12" db="EMBL/GenBank/DDBJ databases">
        <title>Flammeovirga pectinis sp. nov., isolated from the gut of the Korean scallop, Patinopecten yessoensis.</title>
        <authorList>
            <person name="Bae J.-W."/>
            <person name="Jeong Y.-S."/>
            <person name="Kang W."/>
        </authorList>
    </citation>
    <scope>NUCLEOTIDE SEQUENCE [LARGE SCALE GENOMIC DNA]</scope>
    <source>
        <strain evidence="10 11">L12M1</strain>
    </source>
</reference>
<keyword evidence="6" id="KW-0482">Metalloprotease</keyword>
<dbReference type="InterPro" id="IPR029062">
    <property type="entry name" value="Class_I_gatase-like"/>
</dbReference>
<dbReference type="SUPFAM" id="SSF52317">
    <property type="entry name" value="Class I glutamine amidotransferase-like"/>
    <property type="match status" value="1"/>
</dbReference>
<evidence type="ECO:0000256" key="1">
    <source>
        <dbReference type="ARBA" id="ARBA00001947"/>
    </source>
</evidence>
<keyword evidence="4" id="KW-0378">Hydrolase</keyword>
<evidence type="ECO:0000259" key="9">
    <source>
        <dbReference type="PROSITE" id="PS52035"/>
    </source>
</evidence>
<comment type="similarity">
    <text evidence="2 7">Belongs to the peptidase M14 family.</text>
</comment>
<evidence type="ECO:0000256" key="5">
    <source>
        <dbReference type="ARBA" id="ARBA00022833"/>
    </source>
</evidence>
<dbReference type="SMART" id="SM00631">
    <property type="entry name" value="Zn_pept"/>
    <property type="match status" value="1"/>
</dbReference>
<evidence type="ECO:0000313" key="11">
    <source>
        <dbReference type="Proteomes" id="UP000267268"/>
    </source>
</evidence>